<comment type="caution">
    <text evidence="1">The sequence shown here is derived from an EMBL/GenBank/DDBJ whole genome shotgun (WGS) entry which is preliminary data.</text>
</comment>
<reference evidence="1" key="1">
    <citation type="journal article" date="2023" name="Plant J.">
        <title>The genome of the king protea, Protea cynaroides.</title>
        <authorList>
            <person name="Chang J."/>
            <person name="Duong T.A."/>
            <person name="Schoeman C."/>
            <person name="Ma X."/>
            <person name="Roodt D."/>
            <person name="Barker N."/>
            <person name="Li Z."/>
            <person name="Van de Peer Y."/>
            <person name="Mizrachi E."/>
        </authorList>
    </citation>
    <scope>NUCLEOTIDE SEQUENCE</scope>
    <source>
        <tissue evidence="1">Young leaves</tissue>
    </source>
</reference>
<sequence>MSLFHSSTSTALVVTSSLFTISKPFGGGFPASAPSFPFGSLSSSASEYRFTSVSAYNVFLELVLSSGLISKGTWILQASLSLYSDTFSLNGCRKIPLFSVQNTSAVQPPRHLATPPTPGLLSAPWSPSLLHHHPSPPPSKPRQLYIF</sequence>
<proteinExistence type="predicted"/>
<evidence type="ECO:0000313" key="1">
    <source>
        <dbReference type="EMBL" id="KAJ4976141.1"/>
    </source>
</evidence>
<organism evidence="1 2">
    <name type="scientific">Protea cynaroides</name>
    <dbReference type="NCBI Taxonomy" id="273540"/>
    <lineage>
        <taxon>Eukaryota</taxon>
        <taxon>Viridiplantae</taxon>
        <taxon>Streptophyta</taxon>
        <taxon>Embryophyta</taxon>
        <taxon>Tracheophyta</taxon>
        <taxon>Spermatophyta</taxon>
        <taxon>Magnoliopsida</taxon>
        <taxon>Proteales</taxon>
        <taxon>Proteaceae</taxon>
        <taxon>Protea</taxon>
    </lineage>
</organism>
<name>A0A9Q0KTL8_9MAGN</name>
<evidence type="ECO:0000313" key="2">
    <source>
        <dbReference type="Proteomes" id="UP001141806"/>
    </source>
</evidence>
<dbReference type="EMBL" id="JAMYWD010000003">
    <property type="protein sequence ID" value="KAJ4976141.1"/>
    <property type="molecule type" value="Genomic_DNA"/>
</dbReference>
<dbReference type="AlphaFoldDB" id="A0A9Q0KTL8"/>
<gene>
    <name evidence="1" type="ORF">NE237_001247</name>
</gene>
<dbReference type="Proteomes" id="UP001141806">
    <property type="component" value="Unassembled WGS sequence"/>
</dbReference>
<protein>
    <submittedName>
        <fullName evidence="1">Uncharacterized protein</fullName>
    </submittedName>
</protein>
<keyword evidence="2" id="KW-1185">Reference proteome</keyword>
<accession>A0A9Q0KTL8</accession>